<evidence type="ECO:0000313" key="2">
    <source>
        <dbReference type="EMBL" id="KSU88697.1"/>
    </source>
</evidence>
<gene>
    <name evidence="2" type="ORF">AS180_06020</name>
</gene>
<sequence length="83" mass="9522">MRYYINPKSLGKKAVLGFTKKISTKAAKKEIGKVTKKTYKNLQSDAETKQWKYEDGKPIRPNAKKVENVKQEKATHDKSVPKK</sequence>
<dbReference type="EMBL" id="LNQP01000016">
    <property type="protein sequence ID" value="KSU88697.1"/>
    <property type="molecule type" value="Genomic_DNA"/>
</dbReference>
<keyword evidence="3" id="KW-1185">Reference proteome</keyword>
<dbReference type="RefSeq" id="WP_025911188.1">
    <property type="nucleotide sequence ID" value="NZ_KQ758635.1"/>
</dbReference>
<dbReference type="AlphaFoldDB" id="A0A0V8JNR9"/>
<protein>
    <submittedName>
        <fullName evidence="2">Uncharacterized protein</fullName>
    </submittedName>
</protein>
<feature type="compositionally biased region" description="Basic and acidic residues" evidence="1">
    <location>
        <begin position="46"/>
        <end position="83"/>
    </location>
</feature>
<reference evidence="2 3" key="1">
    <citation type="submission" date="2015-11" db="EMBL/GenBank/DDBJ databases">
        <title>Bacillus caseinolyticus sp nov.</title>
        <authorList>
            <person name="Dastager S.G."/>
            <person name="Mawlankar R."/>
        </authorList>
    </citation>
    <scope>NUCLEOTIDE SEQUENCE [LARGE SCALE GENOMIC DNA]</scope>
    <source>
        <strain evidence="2 3">SGD-V-76</strain>
    </source>
</reference>
<organism evidence="2 3">
    <name type="scientific">Priestia veravalensis</name>
    <dbReference type="NCBI Taxonomy" id="1414648"/>
    <lineage>
        <taxon>Bacteria</taxon>
        <taxon>Bacillati</taxon>
        <taxon>Bacillota</taxon>
        <taxon>Bacilli</taxon>
        <taxon>Bacillales</taxon>
        <taxon>Bacillaceae</taxon>
        <taxon>Priestia</taxon>
    </lineage>
</organism>
<proteinExistence type="predicted"/>
<evidence type="ECO:0000256" key="1">
    <source>
        <dbReference type="SAM" id="MobiDB-lite"/>
    </source>
</evidence>
<name>A0A0V8JNR9_9BACI</name>
<accession>A0A0V8JNR9</accession>
<comment type="caution">
    <text evidence="2">The sequence shown here is derived from an EMBL/GenBank/DDBJ whole genome shotgun (WGS) entry which is preliminary data.</text>
</comment>
<evidence type="ECO:0000313" key="3">
    <source>
        <dbReference type="Proteomes" id="UP000053681"/>
    </source>
</evidence>
<feature type="region of interest" description="Disordered" evidence="1">
    <location>
        <begin position="45"/>
        <end position="83"/>
    </location>
</feature>
<dbReference type="Proteomes" id="UP000053681">
    <property type="component" value="Unassembled WGS sequence"/>
</dbReference>